<keyword evidence="1" id="KW-0596">Phosphopantetheine</keyword>
<dbReference type="PANTHER" id="PTHR43439:SF2">
    <property type="entry name" value="ENZYME, PUTATIVE (JCVI)-RELATED"/>
    <property type="match status" value="1"/>
</dbReference>
<evidence type="ECO:0000313" key="6">
    <source>
        <dbReference type="EMBL" id="KGO77359.1"/>
    </source>
</evidence>
<dbReference type="InterPro" id="IPR036291">
    <property type="entry name" value="NAD(P)-bd_dom_sf"/>
</dbReference>
<dbReference type="InterPro" id="IPR020845">
    <property type="entry name" value="AMP-binding_CS"/>
</dbReference>
<dbReference type="InterPro" id="IPR042099">
    <property type="entry name" value="ANL_N_sf"/>
</dbReference>
<dbReference type="PROSITE" id="PS00455">
    <property type="entry name" value="AMP_BINDING"/>
    <property type="match status" value="1"/>
</dbReference>
<dbReference type="SUPFAM" id="SSF51735">
    <property type="entry name" value="NAD(P)-binding Rossmann-fold domains"/>
    <property type="match status" value="1"/>
</dbReference>
<accession>A0A0A2LBP0</accession>
<dbReference type="Pfam" id="PF23562">
    <property type="entry name" value="AMP-binding_C_3"/>
    <property type="match status" value="1"/>
</dbReference>
<dbReference type="EMBL" id="JQGA01000189">
    <property type="protein sequence ID" value="KGO77359.1"/>
    <property type="molecule type" value="Genomic_DNA"/>
</dbReference>
<dbReference type="SUPFAM" id="SSF47336">
    <property type="entry name" value="ACP-like"/>
    <property type="match status" value="1"/>
</dbReference>
<dbReference type="InterPro" id="IPR013120">
    <property type="entry name" value="FAR_NAD-bd"/>
</dbReference>
<dbReference type="InterPro" id="IPR051414">
    <property type="entry name" value="Adenylate-forming_Reductase"/>
</dbReference>
<dbReference type="Pfam" id="PF07993">
    <property type="entry name" value="NAD_binding_4"/>
    <property type="match status" value="1"/>
</dbReference>
<dbReference type="HOGENOM" id="CLU_002220_2_1_1"/>
<keyword evidence="7" id="KW-1185">Reference proteome</keyword>
<keyword evidence="2" id="KW-0597">Phosphoprotein</keyword>
<dbReference type="AlphaFoldDB" id="A0A0A2LBP0"/>
<organism evidence="6 7">
    <name type="scientific">Penicillium italicum</name>
    <name type="common">Blue mold</name>
    <dbReference type="NCBI Taxonomy" id="40296"/>
    <lineage>
        <taxon>Eukaryota</taxon>
        <taxon>Fungi</taxon>
        <taxon>Dikarya</taxon>
        <taxon>Ascomycota</taxon>
        <taxon>Pezizomycotina</taxon>
        <taxon>Eurotiomycetes</taxon>
        <taxon>Eurotiomycetidae</taxon>
        <taxon>Eurotiales</taxon>
        <taxon>Aspergillaceae</taxon>
        <taxon>Penicillium</taxon>
    </lineage>
</organism>
<dbReference type="Pfam" id="PF00501">
    <property type="entry name" value="AMP-binding"/>
    <property type="match status" value="1"/>
</dbReference>
<dbReference type="Proteomes" id="UP000030104">
    <property type="component" value="Unassembled WGS sequence"/>
</dbReference>
<dbReference type="Gene3D" id="3.40.50.720">
    <property type="entry name" value="NAD(P)-binding Rossmann-like Domain"/>
    <property type="match status" value="1"/>
</dbReference>
<dbReference type="Gene3D" id="1.10.1200.10">
    <property type="entry name" value="ACP-like"/>
    <property type="match status" value="1"/>
</dbReference>
<evidence type="ECO:0000259" key="3">
    <source>
        <dbReference type="Pfam" id="PF00501"/>
    </source>
</evidence>
<proteinExistence type="predicted"/>
<evidence type="ECO:0000256" key="1">
    <source>
        <dbReference type="ARBA" id="ARBA00022450"/>
    </source>
</evidence>
<dbReference type="Pfam" id="PF00550">
    <property type="entry name" value="PP-binding"/>
    <property type="match status" value="1"/>
</dbReference>
<dbReference type="PhylomeDB" id="A0A0A2LBP0"/>
<dbReference type="OrthoDB" id="329835at2759"/>
<feature type="domain" description="Thioester reductase (TE)" evidence="5">
    <location>
        <begin position="695"/>
        <end position="946"/>
    </location>
</feature>
<reference evidence="6 7" key="1">
    <citation type="journal article" date="2015" name="Mol. Plant Microbe Interact.">
        <title>Genome, transcriptome, and functional analyses of Penicillium expansum provide new insights into secondary metabolism and pathogenicity.</title>
        <authorList>
            <person name="Ballester A.R."/>
            <person name="Marcet-Houben M."/>
            <person name="Levin E."/>
            <person name="Sela N."/>
            <person name="Selma-Lazaro C."/>
            <person name="Carmona L."/>
            <person name="Wisniewski M."/>
            <person name="Droby S."/>
            <person name="Gonzalez-Candelas L."/>
            <person name="Gabaldon T."/>
        </authorList>
    </citation>
    <scope>NUCLEOTIDE SEQUENCE [LARGE SCALE GENOMIC DNA]</scope>
    <source>
        <strain evidence="6 7">PHI-1</strain>
    </source>
</reference>
<evidence type="ECO:0000259" key="4">
    <source>
        <dbReference type="Pfam" id="PF00550"/>
    </source>
</evidence>
<dbReference type="OMA" id="WHYLIPR"/>
<protein>
    <submittedName>
        <fullName evidence="6">Male sterility, NAD-binding</fullName>
    </submittedName>
</protein>
<comment type="caution">
    <text evidence="6">The sequence shown here is derived from an EMBL/GenBank/DDBJ whole genome shotgun (WGS) entry which is preliminary data.</text>
</comment>
<feature type="domain" description="Carrier" evidence="4">
    <location>
        <begin position="602"/>
        <end position="658"/>
    </location>
</feature>
<sequence length="1063" mass="116666">MLIQSENPPFRRPILDLSIATFNEECDEASNEASGICSLPELIDFNAAHNPHRLFCLQEERENGEHGSLTSLTFLGVQKAIYAAAASLRKITSASLKTSQQPVALLLESDVTLFVYLSALLYMDIPVLLLSIRLSPVATAHLLQETSAQALIVSHRSSHAGNQALDLLPTTGPRLPLISAISYKKLITSGEGVAVPPTTSRAGSSRARDEMMVILHSSGTTGLPKPIRLSQRYPLTYAACHRLAPEECVNRVNLSTLPLYHGFGLLAPCLSLSTGKSCCFPSSAIIPSATSVTELLERSAAASLMTVPIILEEMIESNQCIDILKPLDFVAVGGGAIKRKVGELLAANGVRLLNHYGATEIGPIAPIFIPSEDYDWNYLRIRTDLGLRVVDLEFDQSAAEAPRCQLIGFPFGWQQPYNVPDLLEKRPGSTFLEVRILGRNDDLIVLSTGEKVRPGKLENALQATDLIQTALVFGEHREEIGVLVEPRRAIPSQDLSQFLATLWSLVEAQNCDLDRHARVSSMDMIIVKPEGKCLPLSDKGSVMRKEAYARFQTEIDAVYSQRTGNGSPITLLSPESGKLEADLRVLVERCVHDRIAGRPWTNQHDFFELGMDSLEASRLAQLLNRVQDKSAFAVLRDGPIKPSFIYQHPSVVALAAALQSGECGGENVNRVRAMTDLVTRFSPSSSTTSNRVVLITGSTGSLGVHLLQELCRDVSVNQVICLMRRAHGDENADDVDDLRARQERANSAKGVHLTDEAWAKITLHEARLDDHTLGLDGETYAQLTGAVTDVLHNAWPVNFQRTLHSLEPQIQTVKSLIHFSIQCQRDRSHLTPRLIFISSIAVGARFPSTVLPEILTTDPTSTAALGYAEAKWVCERIIAESLAVFPGRLQPSIVRLGQITGATECARWNQNEHIPAILKASQIVGAMPEINGTYSWIPVEIAAKAIRDILTTSQPTNLVYHVENPVRQPWKALLTVLACQLNLPSPAPIPLDLWLRKVDSQTNLLSELEDFLRGEFLRLAGGGLILDTTQARKVSYILRTCNGVTPDLVCKYIDVWQKEGFLQ</sequence>
<evidence type="ECO:0000259" key="5">
    <source>
        <dbReference type="Pfam" id="PF07993"/>
    </source>
</evidence>
<evidence type="ECO:0000313" key="7">
    <source>
        <dbReference type="Proteomes" id="UP000030104"/>
    </source>
</evidence>
<dbReference type="InterPro" id="IPR036736">
    <property type="entry name" value="ACP-like_sf"/>
</dbReference>
<dbReference type="InterPro" id="IPR009081">
    <property type="entry name" value="PP-bd_ACP"/>
</dbReference>
<dbReference type="InterPro" id="IPR000873">
    <property type="entry name" value="AMP-dep_synth/lig_dom"/>
</dbReference>
<dbReference type="GO" id="GO:0044550">
    <property type="term" value="P:secondary metabolite biosynthetic process"/>
    <property type="evidence" value="ECO:0007669"/>
    <property type="project" value="UniProtKB-ARBA"/>
</dbReference>
<gene>
    <name evidence="6" type="ORF">PITC_044320</name>
</gene>
<dbReference type="SUPFAM" id="SSF56801">
    <property type="entry name" value="Acetyl-CoA synthetase-like"/>
    <property type="match status" value="1"/>
</dbReference>
<dbReference type="PANTHER" id="PTHR43439">
    <property type="entry name" value="PHENYLACETATE-COENZYME A LIGASE"/>
    <property type="match status" value="1"/>
</dbReference>
<evidence type="ECO:0000256" key="2">
    <source>
        <dbReference type="ARBA" id="ARBA00022553"/>
    </source>
</evidence>
<name>A0A0A2LBP0_PENIT</name>
<feature type="domain" description="AMP-dependent synthetase/ligase" evidence="3">
    <location>
        <begin position="67"/>
        <end position="379"/>
    </location>
</feature>
<dbReference type="STRING" id="40296.A0A0A2LBP0"/>
<dbReference type="Gene3D" id="3.40.50.12780">
    <property type="entry name" value="N-terminal domain of ligase-like"/>
    <property type="match status" value="1"/>
</dbReference>